<dbReference type="GeneID" id="80517870"/>
<reference evidence="1" key="2">
    <citation type="journal article" date="2018" name="Nat. Commun.">
        <title>Tailed giant Tupanvirus possesses the most complete translational apparatus of the known virosphere.</title>
        <authorList>
            <person name="Abrahao J."/>
            <person name="Silva L."/>
            <person name="Silva L.S."/>
            <person name="Khalil J.Y.B."/>
            <person name="Rodrigues R."/>
            <person name="Arantes T."/>
            <person name="Assis F."/>
            <person name="Boratto P."/>
            <person name="Andrade M."/>
            <person name="Kroon E.G."/>
            <person name="Ribeiro B."/>
            <person name="Bergier I."/>
            <person name="Seligmann H."/>
            <person name="Ghigo E."/>
            <person name="Colson P."/>
            <person name="Levasseur A."/>
            <person name="Kroemer G."/>
            <person name="Raoult D."/>
            <person name="La Scola B."/>
        </authorList>
    </citation>
    <scope>NUCLEOTIDE SEQUENCE [LARGE SCALE GENOMIC DNA]</scope>
    <source>
        <strain evidence="1">Deep ocean</strain>
    </source>
</reference>
<dbReference type="KEGG" id="vg:80517870"/>
<evidence type="ECO:0000313" key="1">
    <source>
        <dbReference type="EMBL" id="QKU34542.1"/>
    </source>
</evidence>
<dbReference type="EMBL" id="MF405918">
    <property type="protein sequence ID" value="QKU34542.1"/>
    <property type="molecule type" value="Genomic_DNA"/>
</dbReference>
<proteinExistence type="predicted"/>
<name>A0A6N1NVZ9_9VIRU</name>
<organism evidence="1">
    <name type="scientific">Tupanvirus deep ocean</name>
    <dbReference type="NCBI Taxonomy" id="2126984"/>
    <lineage>
        <taxon>Viruses</taxon>
        <taxon>Varidnaviria</taxon>
        <taxon>Bamfordvirae</taxon>
        <taxon>Nucleocytoviricota</taxon>
        <taxon>Megaviricetes</taxon>
        <taxon>Imitervirales</taxon>
        <taxon>Mimiviridae</taxon>
        <taxon>Megamimivirinae</taxon>
        <taxon>Tupanvirus</taxon>
        <taxon>Tupanvirus altamarinense</taxon>
    </lineage>
</organism>
<dbReference type="RefSeq" id="YP_010781179.1">
    <property type="nucleotide sequence ID" value="NC_075038.1"/>
</dbReference>
<reference evidence="1" key="1">
    <citation type="submission" date="2017-06" db="EMBL/GenBank/DDBJ databases">
        <authorList>
            <person name="Assis F.L."/>
            <person name="Abrahao J.S."/>
            <person name="Silva L."/>
            <person name="Khalil J.B."/>
            <person name="Rodrigues R."/>
            <person name="Silva L.S."/>
            <person name="Boratto P."/>
            <person name="Andrade M."/>
            <person name="Kroon E.G."/>
            <person name="Ribeiro B."/>
            <person name="Bergier I."/>
            <person name="Seligmann H."/>
            <person name="Ghigo E."/>
            <person name="Colson P."/>
            <person name="Levasseur A."/>
            <person name="Raoult D."/>
            <person name="Scola B.L."/>
        </authorList>
    </citation>
    <scope>NUCLEOTIDE SEQUENCE</scope>
    <source>
        <strain evidence="1">Deep ocean</strain>
    </source>
</reference>
<accession>A0A6N1NVZ9</accession>
<protein>
    <submittedName>
        <fullName evidence="1">Uncharacterized protein</fullName>
    </submittedName>
</protein>
<sequence>MLPYQLLLKHLKSQHLYPVSVKPNYCVIMAPGMDYHITIFQEQWDDYEKVSGKPYYLFHVSSNNEDNRCSSYFWVTKYTNRVKKIPRKYFLYNQPNYTFFSSTRSPCHLWDVKPLLKIFQKILDTVE</sequence>